<dbReference type="eggNOG" id="COG3340">
    <property type="taxonomic scope" value="Bacteria"/>
</dbReference>
<dbReference type="PATRIC" id="fig|1216932.3.peg.2670"/>
<keyword evidence="4" id="KW-0720">Serine protease</keyword>
<keyword evidence="2" id="KW-0645">Protease</keyword>
<evidence type="ECO:0000256" key="1">
    <source>
        <dbReference type="ARBA" id="ARBA00006534"/>
    </source>
</evidence>
<dbReference type="RefSeq" id="WP_044040010.1">
    <property type="nucleotide sequence ID" value="NZ_HG917869.1"/>
</dbReference>
<gene>
    <name evidence="5" type="ORF">CM240_2708</name>
</gene>
<keyword evidence="6" id="KW-1185">Reference proteome</keyword>
<dbReference type="GO" id="GO:0006508">
    <property type="term" value="P:proteolysis"/>
    <property type="evidence" value="ECO:0007669"/>
    <property type="project" value="UniProtKB-KW"/>
</dbReference>
<dbReference type="GO" id="GO:0008236">
    <property type="term" value="F:serine-type peptidase activity"/>
    <property type="evidence" value="ECO:0007669"/>
    <property type="project" value="UniProtKB-KW"/>
</dbReference>
<evidence type="ECO:0000256" key="2">
    <source>
        <dbReference type="ARBA" id="ARBA00022670"/>
    </source>
</evidence>
<dbReference type="EMBL" id="HG917869">
    <property type="protein sequence ID" value="CDM69825.1"/>
    <property type="molecule type" value="Genomic_DNA"/>
</dbReference>
<proteinExistence type="inferred from homology"/>
<evidence type="ECO:0000313" key="6">
    <source>
        <dbReference type="Proteomes" id="UP000019426"/>
    </source>
</evidence>
<evidence type="ECO:0000256" key="4">
    <source>
        <dbReference type="ARBA" id="ARBA00022825"/>
    </source>
</evidence>
<dbReference type="OrthoDB" id="9778515at2"/>
<evidence type="ECO:0000313" key="5">
    <source>
        <dbReference type="EMBL" id="CDM69825.1"/>
    </source>
</evidence>
<organism evidence="5 6">
    <name type="scientific">Clostridium bornimense</name>
    <dbReference type="NCBI Taxonomy" id="1216932"/>
    <lineage>
        <taxon>Bacteria</taxon>
        <taxon>Bacillati</taxon>
        <taxon>Bacillota</taxon>
        <taxon>Clostridia</taxon>
        <taxon>Eubacteriales</taxon>
        <taxon>Clostridiaceae</taxon>
        <taxon>Clostridium</taxon>
    </lineage>
</organism>
<comment type="similarity">
    <text evidence="1">Belongs to the peptidase S51 family.</text>
</comment>
<dbReference type="KEGG" id="clt:CM240_2708"/>
<dbReference type="InterPro" id="IPR029062">
    <property type="entry name" value="Class_I_gatase-like"/>
</dbReference>
<dbReference type="PANTHER" id="PTHR20842">
    <property type="entry name" value="PROTEASE S51 ALPHA-ASPARTYL DIPEPTIDASE"/>
    <property type="match status" value="1"/>
</dbReference>
<dbReference type="HOGENOM" id="CLU_067063_0_0_9"/>
<dbReference type="Proteomes" id="UP000019426">
    <property type="component" value="Chromosome M2/40_rep2"/>
</dbReference>
<dbReference type="CDD" id="cd03146">
    <property type="entry name" value="GAT1_Peptidase_E"/>
    <property type="match status" value="1"/>
</dbReference>
<accession>W6SJE9</accession>
<dbReference type="PANTHER" id="PTHR20842:SF0">
    <property type="entry name" value="ALPHA-ASPARTYL DIPEPTIDASE"/>
    <property type="match status" value="1"/>
</dbReference>
<protein>
    <submittedName>
        <fullName evidence="5">Peptidase S51 dipeptidase E</fullName>
    </submittedName>
</protein>
<dbReference type="SUPFAM" id="SSF52317">
    <property type="entry name" value="Class I glutamine amidotransferase-like"/>
    <property type="match status" value="1"/>
</dbReference>
<dbReference type="AlphaFoldDB" id="W6SJE9"/>
<evidence type="ECO:0000256" key="3">
    <source>
        <dbReference type="ARBA" id="ARBA00022801"/>
    </source>
</evidence>
<dbReference type="STRING" id="1216932.CM240_2708"/>
<dbReference type="Gene3D" id="3.40.50.880">
    <property type="match status" value="1"/>
</dbReference>
<name>W6SJE9_9CLOT</name>
<dbReference type="InterPro" id="IPR005320">
    <property type="entry name" value="Peptidase_S51"/>
</dbReference>
<dbReference type="Pfam" id="PF03575">
    <property type="entry name" value="Peptidase_S51"/>
    <property type="match status" value="1"/>
</dbReference>
<sequence length="235" mass="26290">MGKIVAIGGGEILNNETFIIDKFIVQFSEKKNPKLLFIPTASGDSQGYIKTIQSIYGDKLGCIIDTLLLINNDITENEIKEKILSSDIIYVGGGDTVKMMEIWKDRKVDIFLKEAFHKNIVLSGISAGAICWFDKGHSSLLNPGLWDYEPAIGLGLIHGINCPHYNEIGHESFDIAMKTEKLPGIALENNCAFVIHNDNYKIIKSNSNKNCYYFKNNNGTIEKNLLNNSDFLPWV</sequence>
<keyword evidence="3" id="KW-0378">Hydrolase</keyword>
<reference evidence="5 6" key="1">
    <citation type="submission" date="2013-11" db="EMBL/GenBank/DDBJ databases">
        <title>Complete genome sequence of Clostridum sp. M2/40.</title>
        <authorList>
            <person name="Wibberg D."/>
            <person name="Puehler A."/>
            <person name="Schlueter A."/>
        </authorList>
    </citation>
    <scope>NUCLEOTIDE SEQUENCE [LARGE SCALE GENOMIC DNA]</scope>
    <source>
        <strain evidence="6">M2/40</strain>
    </source>
</reference>